<evidence type="ECO:0000313" key="2">
    <source>
        <dbReference type="EMBL" id="QHT36810.1"/>
    </source>
</evidence>
<accession>A0A6C0FAA1</accession>
<organism evidence="2">
    <name type="scientific">viral metagenome</name>
    <dbReference type="NCBI Taxonomy" id="1070528"/>
    <lineage>
        <taxon>unclassified sequences</taxon>
        <taxon>metagenomes</taxon>
        <taxon>organismal metagenomes</taxon>
    </lineage>
</organism>
<evidence type="ECO:0000256" key="1">
    <source>
        <dbReference type="SAM" id="MobiDB-lite"/>
    </source>
</evidence>
<protein>
    <submittedName>
        <fullName evidence="2">Uncharacterized protein</fullName>
    </submittedName>
</protein>
<proteinExistence type="predicted"/>
<reference evidence="2" key="1">
    <citation type="journal article" date="2020" name="Nature">
        <title>Giant virus diversity and host interactions through global metagenomics.</title>
        <authorList>
            <person name="Schulz F."/>
            <person name="Roux S."/>
            <person name="Paez-Espino D."/>
            <person name="Jungbluth S."/>
            <person name="Walsh D.A."/>
            <person name="Denef V.J."/>
            <person name="McMahon K.D."/>
            <person name="Konstantinidis K.T."/>
            <person name="Eloe-Fadrosh E.A."/>
            <person name="Kyrpides N.C."/>
            <person name="Woyke T."/>
        </authorList>
    </citation>
    <scope>NUCLEOTIDE SEQUENCE</scope>
    <source>
        <strain evidence="2">GVMAG-S-ERX555967-130</strain>
    </source>
</reference>
<feature type="region of interest" description="Disordered" evidence="1">
    <location>
        <begin position="480"/>
        <end position="506"/>
    </location>
</feature>
<feature type="compositionally biased region" description="Basic and acidic residues" evidence="1">
    <location>
        <begin position="480"/>
        <end position="496"/>
    </location>
</feature>
<sequence>MEGVVLLGLMGAGYLLNKDKSRDPVYEGKVPPMSNRTHTSVYDVNNFKESQAIERNMVHAYNQMSKQGGSTIIDTNNLQGRGNLNNTGFTETSIVDSISGTRISKDDFLVNDQGIKVEPFFKGSGPRNVNLEENMGLINHQGGVHAFRGKKKEMGQFFKMEQDYGNVFGNQFAGPIADQDRYIPGNYMTGELPFEQELIAPIDAKSSINQDIGNIHAQRNSVDSRRTLTNPKVSYGGKILGGKGIDKRTEQAEVFKNLPDRDYLQTADRWLVTNAQVDAGMVRPGEIVPDTNRQYFNEGKMGPAAPVSHATDQKRPMFKKSTNQQLIIDADRNMNLEDEGMDDDHNRKGYFAYPNERETTQENPFNMNYSSTFKDETMGLQDNVRATVKQTTNFEYSGNPGTDVPVQMAQDQYGRADLNPNKEIIAQGRDPTPQNVKLWNGMDTIDMDIKKIENDYFNHRIGNGDKIYQTIPTDSTVEYTQDKDTLDNKRLSDRLDPTNLDPFRENPYTHSLASFAY</sequence>
<name>A0A6C0FAA1_9ZZZZ</name>
<dbReference type="EMBL" id="MN738786">
    <property type="protein sequence ID" value="QHT36810.1"/>
    <property type="molecule type" value="Genomic_DNA"/>
</dbReference>
<dbReference type="AlphaFoldDB" id="A0A6C0FAA1"/>